<evidence type="ECO:0000313" key="6">
    <source>
        <dbReference type="EMBL" id="MCL1139485.1"/>
    </source>
</evidence>
<comment type="similarity">
    <text evidence="1">Belongs to the LysR transcriptional regulatory family.</text>
</comment>
<dbReference type="SUPFAM" id="SSF53850">
    <property type="entry name" value="Periplasmic binding protein-like II"/>
    <property type="match status" value="1"/>
</dbReference>
<organism evidence="6 7">
    <name type="scientific">Shewanella pneumatophori</name>
    <dbReference type="NCBI Taxonomy" id="314092"/>
    <lineage>
        <taxon>Bacteria</taxon>
        <taxon>Pseudomonadati</taxon>
        <taxon>Pseudomonadota</taxon>
        <taxon>Gammaproteobacteria</taxon>
        <taxon>Alteromonadales</taxon>
        <taxon>Shewanellaceae</taxon>
        <taxon>Shewanella</taxon>
    </lineage>
</organism>
<dbReference type="SUPFAM" id="SSF46785">
    <property type="entry name" value="Winged helix' DNA-binding domain"/>
    <property type="match status" value="1"/>
</dbReference>
<keyword evidence="7" id="KW-1185">Reference proteome</keyword>
<dbReference type="GO" id="GO:0003700">
    <property type="term" value="F:DNA-binding transcription factor activity"/>
    <property type="evidence" value="ECO:0007669"/>
    <property type="project" value="InterPro"/>
</dbReference>
<keyword evidence="2" id="KW-0805">Transcription regulation</keyword>
<sequence>MKRLSSVSLSCIEIFCQLYIKNSTKEVALALGTSQPKVSRALNALRDVFDDPLFIRKNNKMVATELAHSLYQSFSEILSCAGAVETDVINSLSTPEPHIVISTVPQLEIGLAQQVIEEADNNSVSASIPISTVAWSERSEQQLIDGEIDAVICFKPSIRKELLSKSIIQHRGGHLVARAGHPIWQSPTIDNMINFPMVKLVTMPFPANKSPIGVYAKLQGKPMQVYATAPDLGSAASSLLNSNAFMIVGVKSAVDFLANINGLKANKMEYVEDLNLLKGFSYPTVYLWLKRAIDGKVLAPMWLQRTLESYIVKSHK</sequence>
<dbReference type="GO" id="GO:0003677">
    <property type="term" value="F:DNA binding"/>
    <property type="evidence" value="ECO:0007669"/>
    <property type="project" value="UniProtKB-KW"/>
</dbReference>
<feature type="domain" description="HTH lysR-type" evidence="5">
    <location>
        <begin position="7"/>
        <end position="64"/>
    </location>
</feature>
<dbReference type="InterPro" id="IPR036390">
    <property type="entry name" value="WH_DNA-bd_sf"/>
</dbReference>
<dbReference type="Proteomes" id="UP001139293">
    <property type="component" value="Unassembled WGS sequence"/>
</dbReference>
<keyword evidence="4" id="KW-0804">Transcription</keyword>
<dbReference type="Pfam" id="PF00126">
    <property type="entry name" value="HTH_1"/>
    <property type="match status" value="1"/>
</dbReference>
<evidence type="ECO:0000313" key="7">
    <source>
        <dbReference type="Proteomes" id="UP001139293"/>
    </source>
</evidence>
<evidence type="ECO:0000256" key="1">
    <source>
        <dbReference type="ARBA" id="ARBA00009437"/>
    </source>
</evidence>
<dbReference type="PANTHER" id="PTHR30118:SF11">
    <property type="entry name" value="HTH-TYPE TRANSCRIPTIONAL REGULATOR YIDZ"/>
    <property type="match status" value="1"/>
</dbReference>
<protein>
    <submittedName>
        <fullName evidence="6">LysR family transcriptional regulator</fullName>
    </submittedName>
</protein>
<evidence type="ECO:0000256" key="2">
    <source>
        <dbReference type="ARBA" id="ARBA00023015"/>
    </source>
</evidence>
<accession>A0A9X1ZGH8</accession>
<evidence type="ECO:0000256" key="3">
    <source>
        <dbReference type="ARBA" id="ARBA00023125"/>
    </source>
</evidence>
<proteinExistence type="inferred from homology"/>
<dbReference type="PROSITE" id="PS50931">
    <property type="entry name" value="HTH_LYSR"/>
    <property type="match status" value="1"/>
</dbReference>
<comment type="caution">
    <text evidence="6">The sequence shown here is derived from an EMBL/GenBank/DDBJ whole genome shotgun (WGS) entry which is preliminary data.</text>
</comment>
<dbReference type="EMBL" id="JAKILB010000007">
    <property type="protein sequence ID" value="MCL1139485.1"/>
    <property type="molecule type" value="Genomic_DNA"/>
</dbReference>
<evidence type="ECO:0000256" key="4">
    <source>
        <dbReference type="ARBA" id="ARBA00023163"/>
    </source>
</evidence>
<name>A0A9X1ZGH8_9GAMM</name>
<dbReference type="PANTHER" id="PTHR30118">
    <property type="entry name" value="HTH-TYPE TRANSCRIPTIONAL REGULATOR LEUO-RELATED"/>
    <property type="match status" value="1"/>
</dbReference>
<keyword evidence="3" id="KW-0238">DNA-binding</keyword>
<dbReference type="AlphaFoldDB" id="A0A9X1ZGH8"/>
<reference evidence="6" key="1">
    <citation type="submission" date="2022-01" db="EMBL/GenBank/DDBJ databases">
        <title>Whole genome-based taxonomy of the Shewanellaceae.</title>
        <authorList>
            <person name="Martin-Rodriguez A.J."/>
        </authorList>
    </citation>
    <scope>NUCLEOTIDE SEQUENCE</scope>
    <source>
        <strain evidence="6">KCTC 23973</strain>
    </source>
</reference>
<dbReference type="InterPro" id="IPR000847">
    <property type="entry name" value="LysR_HTH_N"/>
</dbReference>
<dbReference type="Gene3D" id="1.10.10.10">
    <property type="entry name" value="Winged helix-like DNA-binding domain superfamily/Winged helix DNA-binding domain"/>
    <property type="match status" value="1"/>
</dbReference>
<dbReference type="InterPro" id="IPR050389">
    <property type="entry name" value="LysR-type_TF"/>
</dbReference>
<evidence type="ECO:0000259" key="5">
    <source>
        <dbReference type="PROSITE" id="PS50931"/>
    </source>
</evidence>
<gene>
    <name evidence="6" type="ORF">L2740_13120</name>
</gene>
<dbReference type="RefSeq" id="WP_248950610.1">
    <property type="nucleotide sequence ID" value="NZ_JAKILB010000007.1"/>
</dbReference>
<dbReference type="InterPro" id="IPR036388">
    <property type="entry name" value="WH-like_DNA-bd_sf"/>
</dbReference>
<dbReference type="Gene3D" id="3.40.190.10">
    <property type="entry name" value="Periplasmic binding protein-like II"/>
    <property type="match status" value="2"/>
</dbReference>